<accession>A0A119AU84</accession>
<feature type="region of interest" description="Disordered" evidence="1">
    <location>
        <begin position="1"/>
        <end position="27"/>
    </location>
</feature>
<dbReference type="InterPro" id="IPR009225">
    <property type="entry name" value="Phage_head_completion_GpL"/>
</dbReference>
<reference evidence="2 3" key="1">
    <citation type="submission" date="2015-11" db="EMBL/GenBank/DDBJ databases">
        <title>Expanding the genomic diversity of Burkholderia species for the development of highly accurate diagnostics.</title>
        <authorList>
            <person name="Sahl J."/>
            <person name="Keim P."/>
            <person name="Wagner D."/>
        </authorList>
    </citation>
    <scope>NUCLEOTIDE SEQUENCE [LARGE SCALE GENOMIC DNA]</scope>
    <source>
        <strain evidence="2 3">MSMB1301WGS</strain>
    </source>
</reference>
<evidence type="ECO:0000313" key="2">
    <source>
        <dbReference type="EMBL" id="KVV48216.1"/>
    </source>
</evidence>
<dbReference type="EMBL" id="LPEQ01000069">
    <property type="protein sequence ID" value="KVV48216.1"/>
    <property type="molecule type" value="Genomic_DNA"/>
</dbReference>
<keyword evidence="3" id="KW-1185">Reference proteome</keyword>
<evidence type="ECO:0000256" key="1">
    <source>
        <dbReference type="SAM" id="MobiDB-lite"/>
    </source>
</evidence>
<dbReference type="RefSeq" id="WP_060106242.1">
    <property type="nucleotide sequence ID" value="NZ_LPEQ01000069.1"/>
</dbReference>
<evidence type="ECO:0000313" key="3">
    <source>
        <dbReference type="Proteomes" id="UP000062317"/>
    </source>
</evidence>
<gene>
    <name evidence="2" type="ORF">WT27_04800</name>
</gene>
<sequence length="160" mass="17935">MSFVSTPPLSRAPAETEPAKPIKNDPFYPDVSLEQARDTMRLDGSVTDARLRHELLDAIANVNDELRGARAAWLADGAVRLAEAPAEQLDGESVLLHHYRRAVYCLAKASLIERYRDYDTTGDGARRADELEPQGDELRRDARWAISALLRRPRVTVELI</sequence>
<proteinExistence type="predicted"/>
<name>A0A119AU84_9BURK</name>
<dbReference type="AlphaFoldDB" id="A0A119AU84"/>
<dbReference type="Proteomes" id="UP000062317">
    <property type="component" value="Unassembled WGS sequence"/>
</dbReference>
<protein>
    <submittedName>
        <fullName evidence="2">Phage head protein</fullName>
    </submittedName>
</protein>
<comment type="caution">
    <text evidence="2">The sequence shown here is derived from an EMBL/GenBank/DDBJ whole genome shotgun (WGS) entry which is preliminary data.</text>
</comment>
<organism evidence="2 3">
    <name type="scientific">Burkholderia territorii</name>
    <dbReference type="NCBI Taxonomy" id="1503055"/>
    <lineage>
        <taxon>Bacteria</taxon>
        <taxon>Pseudomonadati</taxon>
        <taxon>Pseudomonadota</taxon>
        <taxon>Betaproteobacteria</taxon>
        <taxon>Burkholderiales</taxon>
        <taxon>Burkholderiaceae</taxon>
        <taxon>Burkholderia</taxon>
        <taxon>Burkholderia cepacia complex</taxon>
    </lineage>
</organism>
<dbReference type="Pfam" id="PF05926">
    <property type="entry name" value="Phage_GPL"/>
    <property type="match status" value="1"/>
</dbReference>